<organism evidence="1 2">
    <name type="scientific">Sandaracinus amylolyticus</name>
    <dbReference type="NCBI Taxonomy" id="927083"/>
    <lineage>
        <taxon>Bacteria</taxon>
        <taxon>Pseudomonadati</taxon>
        <taxon>Myxococcota</taxon>
        <taxon>Polyangia</taxon>
        <taxon>Polyangiales</taxon>
        <taxon>Sandaracinaceae</taxon>
        <taxon>Sandaracinus</taxon>
    </lineage>
</organism>
<dbReference type="PROSITE" id="PS51257">
    <property type="entry name" value="PROKAR_LIPOPROTEIN"/>
    <property type="match status" value="1"/>
</dbReference>
<protein>
    <submittedName>
        <fullName evidence="1">Tryptophan synthase alpha chain</fullName>
    </submittedName>
</protein>
<evidence type="ECO:0000313" key="2">
    <source>
        <dbReference type="Proteomes" id="UP000034883"/>
    </source>
</evidence>
<proteinExistence type="predicted"/>
<sequence length="768" mass="78632">MARTMRRPSAERCTWWLAGLVAASLVGCGDDDGGGSPDASMPFDAGPGDAGVDAGFACPNAMPPPIDPELLPVCMLEGCVDAHCVPNSFVSEEQAALLGNCDEGSKCVPDPFIETSGEFLLATCRSVGGAEGRCVSRCIPQIADQAEMLPEEGCQAGEECAPCFDPRTGESTGVCNLGCDPGPQEPPNMFMECCGGAGSCVPTDLVPEAQREQLGVDTCTEENTLCAPSALIDPASRPDRCDSIAGVEGRCLPACLPAIGAQADRLSQGSCDAGELCAPCFDPTNGEDTGACRLNGDEPEDPPTTFDRCCGGIGACVPSALVPEAQRSQLGTDTCEDEGLLCAPDALIAGAEPTSCRSLGDAEGRCLPSCLPSIAAQADRLPQSTCTEAHLCAPCYDPISGEDTGACRLNGDMPDEPANTFDRCCGGIGACVPSTLVPEAQRSQLGTDTCTETGALCAPDALIAGSEPTTCRSIDDSEGRCLPACLPAIGAQADRLSQGTCGAGHLCAPCFDPISGADTGACRLNGDMPDEPAYTFPNCCGGLGSCVPPDLVSPAQRGQLDSTGCTAPRLCAPDDFTDPTFRPMTCDSVAGAEGRCLPSCLPAVSSQGDRLPQSTCPATHRCAPCFDPITGAESGACRVNGDMPSRPAYTFPTCCAHATAGARGRCVPPALVPEDRRSSLPADTCTGDTNLCVPNPFLADPNHSFGSCTTQPMGLGIFFPPAPGACVPDCLLEAGVERDSYGQSTCAVGERCAPCINPITRESTGACD</sequence>
<gene>
    <name evidence="1" type="ORF">DB32_001692</name>
</gene>
<keyword evidence="2" id="KW-1185">Reference proteome</keyword>
<dbReference type="AlphaFoldDB" id="A0A0F6W0Q9"/>
<dbReference type="KEGG" id="samy:DB32_001692"/>
<name>A0A0F6W0Q9_9BACT</name>
<evidence type="ECO:0000313" key="1">
    <source>
        <dbReference type="EMBL" id="AKF04543.1"/>
    </source>
</evidence>
<accession>A0A0F6W0Q9</accession>
<dbReference type="Proteomes" id="UP000034883">
    <property type="component" value="Chromosome"/>
</dbReference>
<dbReference type="EMBL" id="CP011125">
    <property type="protein sequence ID" value="AKF04543.1"/>
    <property type="molecule type" value="Genomic_DNA"/>
</dbReference>
<reference evidence="1 2" key="1">
    <citation type="submission" date="2015-03" db="EMBL/GenBank/DDBJ databases">
        <title>Genome assembly of Sandaracinus amylolyticus DSM 53668.</title>
        <authorList>
            <person name="Sharma G."/>
            <person name="Subramanian S."/>
        </authorList>
    </citation>
    <scope>NUCLEOTIDE SEQUENCE [LARGE SCALE GENOMIC DNA]</scope>
    <source>
        <strain evidence="1 2">DSM 53668</strain>
    </source>
</reference>